<dbReference type="STRING" id="75913.A0A0K0FEW8"/>
<feature type="region of interest" description="Disordered" evidence="1">
    <location>
        <begin position="51"/>
        <end position="77"/>
    </location>
</feature>
<accession>A0A0K0FEW8</accession>
<dbReference type="WBParaSite" id="SVE_0740700.1">
    <property type="protein sequence ID" value="SVE_0740700.1"/>
    <property type="gene ID" value="SVE_0740700"/>
</dbReference>
<keyword evidence="2" id="KW-1185">Reference proteome</keyword>
<sequence>MTVLWEFIWHRLNKGRRFEALIWALKNIQWRDLDANTVPMDETFDPLDIEDGPGPIVEDLEADNQHHQDGAEQSSSS</sequence>
<protein>
    <submittedName>
        <fullName evidence="3">Transposase</fullName>
    </submittedName>
</protein>
<evidence type="ECO:0000313" key="2">
    <source>
        <dbReference type="Proteomes" id="UP000035680"/>
    </source>
</evidence>
<reference evidence="3" key="2">
    <citation type="submission" date="2015-08" db="UniProtKB">
        <authorList>
            <consortium name="WormBaseParasite"/>
        </authorList>
    </citation>
    <scope>IDENTIFICATION</scope>
</reference>
<dbReference type="AlphaFoldDB" id="A0A0K0FEW8"/>
<evidence type="ECO:0000313" key="3">
    <source>
        <dbReference type="WBParaSite" id="SVE_0740700.1"/>
    </source>
</evidence>
<name>A0A0K0FEW8_STRVS</name>
<organism evidence="2 3">
    <name type="scientific">Strongyloides venezuelensis</name>
    <name type="common">Threadworm</name>
    <dbReference type="NCBI Taxonomy" id="75913"/>
    <lineage>
        <taxon>Eukaryota</taxon>
        <taxon>Metazoa</taxon>
        <taxon>Ecdysozoa</taxon>
        <taxon>Nematoda</taxon>
        <taxon>Chromadorea</taxon>
        <taxon>Rhabditida</taxon>
        <taxon>Tylenchina</taxon>
        <taxon>Panagrolaimomorpha</taxon>
        <taxon>Strongyloidoidea</taxon>
        <taxon>Strongyloididae</taxon>
        <taxon>Strongyloides</taxon>
    </lineage>
</organism>
<dbReference type="Proteomes" id="UP000035680">
    <property type="component" value="Unassembled WGS sequence"/>
</dbReference>
<evidence type="ECO:0000256" key="1">
    <source>
        <dbReference type="SAM" id="MobiDB-lite"/>
    </source>
</evidence>
<proteinExistence type="predicted"/>
<reference evidence="2" key="1">
    <citation type="submission" date="2014-07" db="EMBL/GenBank/DDBJ databases">
        <authorList>
            <person name="Martin A.A"/>
            <person name="De Silva N."/>
        </authorList>
    </citation>
    <scope>NUCLEOTIDE SEQUENCE</scope>
</reference>